<dbReference type="SUPFAM" id="SSF58113">
    <property type="entry name" value="Apolipoprotein A-I"/>
    <property type="match status" value="1"/>
</dbReference>
<sequence>MTETETTEETGEVEGVEEVEGEEGVEDRIEETVEEVEGTVEDGRERVEETVEEQRERVEETVEDVEETVEETVDEGLETVDDAVVDVVSAVLDTSARADVYVALRKLGEADADEVAEETGLYPDKVDAVLGELDDDGVVETETVGEDTVYTAVSPTELVVDVPSRVVDRVRGFVEGDDDGKRVLDTRFSPYRLVIEPKEEEGEEIPVEA</sequence>
<evidence type="ECO:0000256" key="1">
    <source>
        <dbReference type="SAM" id="MobiDB-lite"/>
    </source>
</evidence>
<comment type="caution">
    <text evidence="3">The sequence shown here is derived from an EMBL/GenBank/DDBJ whole genome shotgun (WGS) entry which is preliminary data.</text>
</comment>
<dbReference type="Pfam" id="PF01978">
    <property type="entry name" value="TrmB"/>
    <property type="match status" value="1"/>
</dbReference>
<proteinExistence type="predicted"/>
<dbReference type="Gene3D" id="1.10.10.10">
    <property type="entry name" value="Winged helix-like DNA-binding domain superfamily/Winged helix DNA-binding domain"/>
    <property type="match status" value="1"/>
</dbReference>
<dbReference type="Gene3D" id="1.20.120.20">
    <property type="entry name" value="Apolipoprotein"/>
    <property type="match status" value="1"/>
</dbReference>
<reference evidence="3" key="1">
    <citation type="submission" date="2022-09" db="EMBL/GenBank/DDBJ databases">
        <title>Haloadaptaus new haloarchaeum isolated from saline soil.</title>
        <authorList>
            <person name="Duran-Viseras A."/>
            <person name="Sanchez-Porro C."/>
            <person name="Ventosa A."/>
        </authorList>
    </citation>
    <scope>NUCLEOTIDE SEQUENCE</scope>
    <source>
        <strain evidence="3">F3-133</strain>
    </source>
</reference>
<dbReference type="InterPro" id="IPR036390">
    <property type="entry name" value="WH_DNA-bd_sf"/>
</dbReference>
<dbReference type="InterPro" id="IPR002831">
    <property type="entry name" value="Tscrpt_reg_TrmB_N"/>
</dbReference>
<evidence type="ECO:0000259" key="2">
    <source>
        <dbReference type="Pfam" id="PF01978"/>
    </source>
</evidence>
<feature type="domain" description="Transcription regulator TrmB N-terminal" evidence="2">
    <location>
        <begin position="98"/>
        <end position="155"/>
    </location>
</feature>
<feature type="compositionally biased region" description="Acidic residues" evidence="1">
    <location>
        <begin position="1"/>
        <end position="25"/>
    </location>
</feature>
<feature type="compositionally biased region" description="Basic and acidic residues" evidence="1">
    <location>
        <begin position="41"/>
        <end position="60"/>
    </location>
</feature>
<evidence type="ECO:0000313" key="3">
    <source>
        <dbReference type="EMBL" id="MCX2818583.1"/>
    </source>
</evidence>
<dbReference type="InterPro" id="IPR036388">
    <property type="entry name" value="WH-like_DNA-bd_sf"/>
</dbReference>
<organism evidence="3 4">
    <name type="scientific">Halorutilus salinus</name>
    <dbReference type="NCBI Taxonomy" id="2487751"/>
    <lineage>
        <taxon>Archaea</taxon>
        <taxon>Methanobacteriati</taxon>
        <taxon>Methanobacteriota</taxon>
        <taxon>Stenosarchaea group</taxon>
        <taxon>Halobacteria</taxon>
        <taxon>Halorutilales</taxon>
        <taxon>Halorutilaceae</taxon>
        <taxon>Halorutilus</taxon>
    </lineage>
</organism>
<feature type="region of interest" description="Disordered" evidence="1">
    <location>
        <begin position="1"/>
        <end position="72"/>
    </location>
</feature>
<dbReference type="RefSeq" id="WP_266086425.1">
    <property type="nucleotide sequence ID" value="NZ_RKLV01000003.1"/>
</dbReference>
<dbReference type="AlphaFoldDB" id="A0A9Q4C346"/>
<dbReference type="EMBL" id="RKLV01000003">
    <property type="protein sequence ID" value="MCX2818583.1"/>
    <property type="molecule type" value="Genomic_DNA"/>
</dbReference>
<dbReference type="Proteomes" id="UP001149411">
    <property type="component" value="Unassembled WGS sequence"/>
</dbReference>
<keyword evidence="4" id="KW-1185">Reference proteome</keyword>
<gene>
    <name evidence="3" type="ORF">EGH25_04350</name>
</gene>
<evidence type="ECO:0000313" key="4">
    <source>
        <dbReference type="Proteomes" id="UP001149411"/>
    </source>
</evidence>
<dbReference type="SUPFAM" id="SSF46785">
    <property type="entry name" value="Winged helix' DNA-binding domain"/>
    <property type="match status" value="1"/>
</dbReference>
<protein>
    <recommendedName>
        <fullName evidence="2">Transcription regulator TrmB N-terminal domain-containing protein</fullName>
    </recommendedName>
</protein>
<feature type="compositionally biased region" description="Acidic residues" evidence="1">
    <location>
        <begin position="61"/>
        <end position="72"/>
    </location>
</feature>
<name>A0A9Q4C346_9EURY</name>
<accession>A0A9Q4C346</accession>